<gene>
    <name evidence="1" type="ordered locus">BURPS1106A_A1119</name>
</gene>
<dbReference type="EMBL" id="CP000573">
    <property type="protein sequence ID" value="ABN93481.1"/>
    <property type="molecule type" value="Genomic_DNA"/>
</dbReference>
<organism evidence="1 2">
    <name type="scientific">Burkholderia pseudomallei (strain 1106a)</name>
    <dbReference type="NCBI Taxonomy" id="357348"/>
    <lineage>
        <taxon>Bacteria</taxon>
        <taxon>Pseudomonadati</taxon>
        <taxon>Pseudomonadota</taxon>
        <taxon>Betaproteobacteria</taxon>
        <taxon>Burkholderiales</taxon>
        <taxon>Burkholderiaceae</taxon>
        <taxon>Burkholderia</taxon>
        <taxon>pseudomallei group</taxon>
    </lineage>
</organism>
<protein>
    <submittedName>
        <fullName evidence="1">Uncharacterized protein</fullName>
    </submittedName>
</protein>
<reference evidence="2" key="1">
    <citation type="submission" date="2007-02" db="EMBL/GenBank/DDBJ databases">
        <authorList>
            <person name="DeShazer D."/>
            <person name="Woods D.E."/>
            <person name="Nierman W.C."/>
        </authorList>
    </citation>
    <scope>NUCLEOTIDE SEQUENCE [LARGE SCALE GENOMIC DNA]</scope>
    <source>
        <strain evidence="2">1106a</strain>
    </source>
</reference>
<dbReference type="AlphaFoldDB" id="A3P494"/>
<evidence type="ECO:0000313" key="1">
    <source>
        <dbReference type="EMBL" id="ABN93481.1"/>
    </source>
</evidence>
<name>A3P494_BURP0</name>
<accession>A3P494</accession>
<evidence type="ECO:0000313" key="2">
    <source>
        <dbReference type="Proteomes" id="UP000006738"/>
    </source>
</evidence>
<dbReference type="Proteomes" id="UP000006738">
    <property type="component" value="Chromosome II"/>
</dbReference>
<proteinExistence type="predicted"/>
<dbReference type="HOGENOM" id="CLU_2767921_0_0_4"/>
<sequence>MREPRRDAQRDGHRKGCAESAAASFHVYPLLHVFESGDVAFFISASVHRSLYRCTFYKPSNFSIGKLFR</sequence>
<dbReference type="KEGG" id="bpl:BURPS1106A_A1119"/>